<name>A0A2N3NB55_9PEZI</name>
<keyword evidence="5" id="KW-1133">Transmembrane helix</keyword>
<feature type="domain" description="FAD-binding PCMH-type" evidence="8">
    <location>
        <begin position="1"/>
        <end position="167"/>
    </location>
</feature>
<dbReference type="GO" id="GO:0071949">
    <property type="term" value="F:FAD binding"/>
    <property type="evidence" value="ECO:0007669"/>
    <property type="project" value="InterPro"/>
</dbReference>
<dbReference type="Pfam" id="PF01565">
    <property type="entry name" value="FAD_binding_4"/>
    <property type="match status" value="1"/>
</dbReference>
<dbReference type="SUPFAM" id="SSF102198">
    <property type="entry name" value="Putative cyclase"/>
    <property type="match status" value="1"/>
</dbReference>
<dbReference type="GO" id="GO:0000246">
    <property type="term" value="F:Delta24(24-1) sterol reductase activity"/>
    <property type="evidence" value="ECO:0007669"/>
    <property type="project" value="TreeGrafter"/>
</dbReference>
<dbReference type="Gene3D" id="3.50.30.50">
    <property type="entry name" value="Putative cyclase"/>
    <property type="match status" value="1"/>
</dbReference>
<comment type="subcellular location">
    <subcellularLocation>
        <location evidence="1">Membrane</location>
        <topology evidence="1">Single-pass membrane protein</topology>
    </subcellularLocation>
</comment>
<reference evidence="9 10" key="1">
    <citation type="journal article" date="2017" name="G3 (Bethesda)">
        <title>First Draft Genome Sequence of the Pathogenic Fungus Lomentospora prolificans (Formerly Scedosporium prolificans).</title>
        <authorList>
            <person name="Luo R."/>
            <person name="Zimin A."/>
            <person name="Workman R."/>
            <person name="Fan Y."/>
            <person name="Pertea G."/>
            <person name="Grossman N."/>
            <person name="Wear M.P."/>
            <person name="Jia B."/>
            <person name="Miller H."/>
            <person name="Casadevall A."/>
            <person name="Timp W."/>
            <person name="Zhang S.X."/>
            <person name="Salzberg S.L."/>
        </authorList>
    </citation>
    <scope>NUCLEOTIDE SEQUENCE [LARGE SCALE GENOMIC DNA]</scope>
    <source>
        <strain evidence="9 10">JHH-5317</strain>
    </source>
</reference>
<dbReference type="Proteomes" id="UP000233524">
    <property type="component" value="Unassembled WGS sequence"/>
</dbReference>
<dbReference type="PROSITE" id="PS51387">
    <property type="entry name" value="FAD_PCMH"/>
    <property type="match status" value="1"/>
</dbReference>
<keyword evidence="6" id="KW-0560">Oxidoreductase</keyword>
<comment type="similarity">
    <text evidence="2">Belongs to the Cyclase 1 superfamily.</text>
</comment>
<dbReference type="InterPro" id="IPR037175">
    <property type="entry name" value="KFase_sf"/>
</dbReference>
<dbReference type="GO" id="GO:0004061">
    <property type="term" value="F:arylformamidase activity"/>
    <property type="evidence" value="ECO:0007669"/>
    <property type="project" value="InterPro"/>
</dbReference>
<evidence type="ECO:0000256" key="5">
    <source>
        <dbReference type="ARBA" id="ARBA00022989"/>
    </source>
</evidence>
<evidence type="ECO:0000313" key="10">
    <source>
        <dbReference type="Proteomes" id="UP000233524"/>
    </source>
</evidence>
<gene>
    <name evidence="9" type="ORF">jhhlp_004260</name>
</gene>
<dbReference type="InterPro" id="IPR016169">
    <property type="entry name" value="FAD-bd_PCMH_sub2"/>
</dbReference>
<dbReference type="InParanoid" id="A0A2N3NB55"/>
<dbReference type="GO" id="GO:0050614">
    <property type="term" value="F:Delta24-sterol reductase activity"/>
    <property type="evidence" value="ECO:0007669"/>
    <property type="project" value="UniProtKB-EC"/>
</dbReference>
<dbReference type="GO" id="GO:0019441">
    <property type="term" value="P:L-tryptophan catabolic process to kynurenine"/>
    <property type="evidence" value="ECO:0007669"/>
    <property type="project" value="InterPro"/>
</dbReference>
<evidence type="ECO:0000256" key="6">
    <source>
        <dbReference type="ARBA" id="ARBA00023002"/>
    </source>
</evidence>
<dbReference type="PANTHER" id="PTHR10801:SF0">
    <property type="entry name" value="DELTA(24)-STEROL REDUCTASE"/>
    <property type="match status" value="1"/>
</dbReference>
<evidence type="ECO:0000256" key="7">
    <source>
        <dbReference type="ARBA" id="ARBA00023136"/>
    </source>
</evidence>
<dbReference type="OrthoDB" id="5396at2759"/>
<dbReference type="STRING" id="41688.A0A2N3NB55"/>
<evidence type="ECO:0000256" key="2">
    <source>
        <dbReference type="ARBA" id="ARBA00007865"/>
    </source>
</evidence>
<dbReference type="GO" id="GO:0008202">
    <property type="term" value="P:steroid metabolic process"/>
    <property type="evidence" value="ECO:0007669"/>
    <property type="project" value="TreeGrafter"/>
</dbReference>
<dbReference type="Gene3D" id="3.30.465.10">
    <property type="match status" value="1"/>
</dbReference>
<organism evidence="9 10">
    <name type="scientific">Lomentospora prolificans</name>
    <dbReference type="NCBI Taxonomy" id="41688"/>
    <lineage>
        <taxon>Eukaryota</taxon>
        <taxon>Fungi</taxon>
        <taxon>Dikarya</taxon>
        <taxon>Ascomycota</taxon>
        <taxon>Pezizomycotina</taxon>
        <taxon>Sordariomycetes</taxon>
        <taxon>Hypocreomycetidae</taxon>
        <taxon>Microascales</taxon>
        <taxon>Microascaceae</taxon>
        <taxon>Lomentospora</taxon>
    </lineage>
</organism>
<keyword evidence="4" id="KW-0812">Transmembrane</keyword>
<keyword evidence="10" id="KW-1185">Reference proteome</keyword>
<dbReference type="EC" id="1.3.1.72" evidence="3"/>
<dbReference type="GO" id="GO:0005737">
    <property type="term" value="C:cytoplasm"/>
    <property type="evidence" value="ECO:0007669"/>
    <property type="project" value="TreeGrafter"/>
</dbReference>
<protein>
    <recommendedName>
        <fullName evidence="3">Delta(24)-sterol reductase</fullName>
        <ecNumber evidence="3">1.3.1.72</ecNumber>
    </recommendedName>
</protein>
<dbReference type="PANTHER" id="PTHR10801">
    <property type="entry name" value="24-DEHYDROCHOLESTEROL REDUCTASE"/>
    <property type="match status" value="1"/>
</dbReference>
<sequence>MDHHNEAVDQISHKVKEFYHQKKAFRIYHGSTNTTRPSTRSLNATVDLSELNHVLSVSTDFNTALVEPNVPMDALVAETLKYGRIPPVVMEFPGITVGGAFAGTGGESSSFRYGTFDRTVNRVEIVLACGDVVWASDEERADLFNASAGAFGTLGILTLLEVQLVPALSKLVELRYHPVHSVADAITKFRGFCDQDAGWEYVDGIMYGESLGVVVTGSIMKESAGNLVSARYSRAKDDWYYTDVHTKLKTQPTGWADVVPIEDYLFRYDRGAFWCGKYTFDHLGLPFNKFTRWMLDGSMHTRDLFIGLHATGSIIECIIQDLCIPSRNTDDFVKYATLEFNIWPLWLCPMKPNAGRGIFQLSPADGAVSSEGTDSLWINVGLWGLAPTNIDEAIAANRRLERSVKDMGGYKWLYGQTFYTEEEFWSIYPRKEYEALRTKYSAAGLPSAFDKVKTEIGTITPRYWLLQMPGIPPPVIMLSGTQTRRNQTNQPPRNSKLKIGFTLSQQCDPELSVALANRMRSSDLVTVICLAAGINAHAVPKPDSLKVSRRFDPGTDLYANWPSYDDLPLDPSFPTKAAWGVWGAADELGALNHITDGTIRSASSEISLGLAIPLNLQLDMPGPPPNPARKPLQHFYQPGDGYTDDVVVMNTQVSTQFDGLRHFPYSTNNSVETYQWYNDLIADYNDVIGPSPSTVLGIQVAAQKGIAVRGVLLDWARWMDSQNKTFDAFSSTSITADELDAVAEWQGLPADWARPGDALVLRTGWVRQYQTLNQSESVLLPISAGNWIGMEASEASLRWLWEKKLSLVGADNPAFESTPFDKKIHGETRSLHQVFIGGWGQNIVEFLDLETLSEELRKSNRSTFFMTIQNLNIVSGIASPPNALAIL</sequence>
<evidence type="ECO:0000256" key="4">
    <source>
        <dbReference type="ARBA" id="ARBA00022692"/>
    </source>
</evidence>
<dbReference type="GO" id="GO:0016020">
    <property type="term" value="C:membrane"/>
    <property type="evidence" value="ECO:0007669"/>
    <property type="project" value="UniProtKB-SubCell"/>
</dbReference>
<dbReference type="SUPFAM" id="SSF56176">
    <property type="entry name" value="FAD-binding/transporter-associated domain-like"/>
    <property type="match status" value="1"/>
</dbReference>
<proteinExistence type="inferred from homology"/>
<dbReference type="Pfam" id="PF04199">
    <property type="entry name" value="Cyclase"/>
    <property type="match status" value="1"/>
</dbReference>
<comment type="caution">
    <text evidence="9">The sequence shown here is derived from an EMBL/GenBank/DDBJ whole genome shotgun (WGS) entry which is preliminary data.</text>
</comment>
<evidence type="ECO:0000256" key="3">
    <source>
        <dbReference type="ARBA" id="ARBA00012405"/>
    </source>
</evidence>
<dbReference type="InterPro" id="IPR006094">
    <property type="entry name" value="Oxid_FAD_bind_N"/>
</dbReference>
<keyword evidence="7" id="KW-0472">Membrane</keyword>
<dbReference type="InterPro" id="IPR016166">
    <property type="entry name" value="FAD-bd_PCMH"/>
</dbReference>
<evidence type="ECO:0000313" key="9">
    <source>
        <dbReference type="EMBL" id="PKS09641.1"/>
    </source>
</evidence>
<evidence type="ECO:0000259" key="8">
    <source>
        <dbReference type="PROSITE" id="PS51387"/>
    </source>
</evidence>
<dbReference type="EMBL" id="NLAX01000010">
    <property type="protein sequence ID" value="PKS09641.1"/>
    <property type="molecule type" value="Genomic_DNA"/>
</dbReference>
<dbReference type="InterPro" id="IPR040165">
    <property type="entry name" value="Diminuto-like"/>
</dbReference>
<accession>A0A2N3NB55</accession>
<dbReference type="InterPro" id="IPR007325">
    <property type="entry name" value="KFase/CYL"/>
</dbReference>
<dbReference type="VEuPathDB" id="FungiDB:jhhlp_004260"/>
<dbReference type="InterPro" id="IPR036318">
    <property type="entry name" value="FAD-bd_PCMH-like_sf"/>
</dbReference>
<evidence type="ECO:0000256" key="1">
    <source>
        <dbReference type="ARBA" id="ARBA00004167"/>
    </source>
</evidence>
<dbReference type="AlphaFoldDB" id="A0A2N3NB55"/>